<organism evidence="2 3">
    <name type="scientific">Streptomyces aureus</name>
    <dbReference type="NCBI Taxonomy" id="193461"/>
    <lineage>
        <taxon>Bacteria</taxon>
        <taxon>Bacillati</taxon>
        <taxon>Actinomycetota</taxon>
        <taxon>Actinomycetes</taxon>
        <taxon>Kitasatosporales</taxon>
        <taxon>Streptomycetaceae</taxon>
        <taxon>Streptomyces</taxon>
    </lineage>
</organism>
<dbReference type="Gene3D" id="1.10.10.10">
    <property type="entry name" value="Winged helix-like DNA-binding domain superfamily/Winged helix DNA-binding domain"/>
    <property type="match status" value="1"/>
</dbReference>
<reference evidence="2 3" key="1">
    <citation type="submission" date="2024-08" db="EMBL/GenBank/DDBJ databases">
        <title>Genome sequence of Streptomyces aureus CACIA-1.46HGO.</title>
        <authorList>
            <person name="Evangelista-Martinez Z."/>
        </authorList>
    </citation>
    <scope>NUCLEOTIDE SEQUENCE [LARGE SCALE GENOMIC DNA]</scope>
    <source>
        <strain evidence="2 3">CACIA-1.46HGO</strain>
    </source>
</reference>
<gene>
    <name evidence="2" type="ORF">ACEG43_41275</name>
</gene>
<feature type="region of interest" description="Disordered" evidence="1">
    <location>
        <begin position="209"/>
        <end position="238"/>
    </location>
</feature>
<evidence type="ECO:0000313" key="2">
    <source>
        <dbReference type="EMBL" id="MFA3842537.1"/>
    </source>
</evidence>
<feature type="compositionally biased region" description="Basic and acidic residues" evidence="1">
    <location>
        <begin position="223"/>
        <end position="238"/>
    </location>
</feature>
<feature type="compositionally biased region" description="Low complexity" evidence="1">
    <location>
        <begin position="87"/>
        <end position="119"/>
    </location>
</feature>
<keyword evidence="3" id="KW-1185">Reference proteome</keyword>
<accession>A0ABV4SXN3</accession>
<evidence type="ECO:0000313" key="3">
    <source>
        <dbReference type="Proteomes" id="UP001571476"/>
    </source>
</evidence>
<comment type="caution">
    <text evidence="2">The sequence shown here is derived from an EMBL/GenBank/DDBJ whole genome shotgun (WGS) entry which is preliminary data.</text>
</comment>
<feature type="region of interest" description="Disordered" evidence="1">
    <location>
        <begin position="56"/>
        <end position="170"/>
    </location>
</feature>
<name>A0ABV4SXN3_9ACTN</name>
<evidence type="ECO:0008006" key="4">
    <source>
        <dbReference type="Google" id="ProtNLM"/>
    </source>
</evidence>
<evidence type="ECO:0000256" key="1">
    <source>
        <dbReference type="SAM" id="MobiDB-lite"/>
    </source>
</evidence>
<dbReference type="Proteomes" id="UP001571476">
    <property type="component" value="Unassembled WGS sequence"/>
</dbReference>
<protein>
    <recommendedName>
        <fullName evidence="4">Regulatory protein</fullName>
    </recommendedName>
</protein>
<sequence length="238" mass="24891">MTDHAVTVTSVTSQYATQVAQDLELNAKEQERIGAELSALQAQLVVLQDDQSVLHSMQKTLDSRPASAPSTPEPSTSLPQQVSGKNTPARPAPSKTAAKTPAPSKTAAKAPSAKKTTAQAKKDKTQAAEPKAATASAQPTLIALIRTHLDQQKEPRSAAEVTSALAGAHPQRTIKSTVVRTTLENLVAKSQAHRSKQGASVLYTSSAVQATTHKAPAPALPKTEQDSNKREKAGAVSS</sequence>
<feature type="compositionally biased region" description="Low complexity" evidence="1">
    <location>
        <begin position="63"/>
        <end position="79"/>
    </location>
</feature>
<proteinExistence type="predicted"/>
<dbReference type="EMBL" id="JBGOSP010000039">
    <property type="protein sequence ID" value="MFA3842537.1"/>
    <property type="molecule type" value="Genomic_DNA"/>
</dbReference>
<dbReference type="RefSeq" id="WP_372566482.1">
    <property type="nucleotide sequence ID" value="NZ_JBGOSP010000039.1"/>
</dbReference>
<dbReference type="InterPro" id="IPR036388">
    <property type="entry name" value="WH-like_DNA-bd_sf"/>
</dbReference>
<feature type="compositionally biased region" description="Basic and acidic residues" evidence="1">
    <location>
        <begin position="147"/>
        <end position="157"/>
    </location>
</feature>